<dbReference type="Proteomes" id="UP000310200">
    <property type="component" value="Unassembled WGS sequence"/>
</dbReference>
<name>A0A4S2KCN1_9HYME</name>
<gene>
    <name evidence="1" type="ORF">DBV15_10708</name>
</gene>
<dbReference type="AlphaFoldDB" id="A0A4S2KCN1"/>
<keyword evidence="2" id="KW-1185">Reference proteome</keyword>
<sequence>MQGDREERRKRRRERRSGCPWILADRRPPAVNDLTTLLYPAPLRSLRFASPRLASLGLAARTPARFPPAAAATATTSSFLQQASSFRRKLLAAISANL</sequence>
<evidence type="ECO:0000313" key="1">
    <source>
        <dbReference type="EMBL" id="TGZ47091.1"/>
    </source>
</evidence>
<dbReference type="EMBL" id="QBLH01002772">
    <property type="protein sequence ID" value="TGZ47091.1"/>
    <property type="molecule type" value="Genomic_DNA"/>
</dbReference>
<comment type="caution">
    <text evidence="1">The sequence shown here is derived from an EMBL/GenBank/DDBJ whole genome shotgun (WGS) entry which is preliminary data.</text>
</comment>
<reference evidence="1 2" key="1">
    <citation type="journal article" date="2019" name="Philos. Trans. R. Soc. Lond., B, Biol. Sci.">
        <title>Ant behaviour and brain gene expression of defending hosts depend on the ecological success of the intruding social parasite.</title>
        <authorList>
            <person name="Kaur R."/>
            <person name="Stoldt M."/>
            <person name="Jongepier E."/>
            <person name="Feldmeyer B."/>
            <person name="Menzel F."/>
            <person name="Bornberg-Bauer E."/>
            <person name="Foitzik S."/>
        </authorList>
    </citation>
    <scope>NUCLEOTIDE SEQUENCE [LARGE SCALE GENOMIC DNA]</scope>
    <source>
        <tissue evidence="1">Whole body</tissue>
    </source>
</reference>
<accession>A0A4S2KCN1</accession>
<proteinExistence type="predicted"/>
<protein>
    <submittedName>
        <fullName evidence="1">Uncharacterized protein</fullName>
    </submittedName>
</protein>
<organism evidence="1 2">
    <name type="scientific">Temnothorax longispinosus</name>
    <dbReference type="NCBI Taxonomy" id="300112"/>
    <lineage>
        <taxon>Eukaryota</taxon>
        <taxon>Metazoa</taxon>
        <taxon>Ecdysozoa</taxon>
        <taxon>Arthropoda</taxon>
        <taxon>Hexapoda</taxon>
        <taxon>Insecta</taxon>
        <taxon>Pterygota</taxon>
        <taxon>Neoptera</taxon>
        <taxon>Endopterygota</taxon>
        <taxon>Hymenoptera</taxon>
        <taxon>Apocrita</taxon>
        <taxon>Aculeata</taxon>
        <taxon>Formicoidea</taxon>
        <taxon>Formicidae</taxon>
        <taxon>Myrmicinae</taxon>
        <taxon>Temnothorax</taxon>
    </lineage>
</organism>
<evidence type="ECO:0000313" key="2">
    <source>
        <dbReference type="Proteomes" id="UP000310200"/>
    </source>
</evidence>